<sequence length="342" mass="39885">MSSSYSCSLPFTDRIATPIRHSPDYSNYQDRIPSKDTTAQWIYDPTSGREKFRIKIHIEGFDQNEVYTRVDGCKLFVYGERIENKSQGLSKRIIEKSYDLPPDVDTLSSRATFPSPITMQVDFSSKYLPVQLIQPNQYALPRKLNATDNHRIPILRRSNHSIDSTLLPIRSNATVYKFHQPIADPVITKNSTIYKNTHRENHLQRSSPTLTIQWSHERSNSPTSFSSMTDDSDTINESSFFSREFNADAFYRSVFQPKVFTDDRDQRYIEMKLDMKHYNPDKIQVSINDNDLAVHVDETNFYKQITLPVNIDLSSLSLHYHDDRQLNIRIKLLDEYSSFKYI</sequence>
<dbReference type="InterPro" id="IPR001436">
    <property type="entry name" value="Alpha-crystallin/sHSP_animal"/>
</dbReference>
<evidence type="ECO:0000313" key="3">
    <source>
        <dbReference type="EMBL" id="CAF3985488.1"/>
    </source>
</evidence>
<name>A0A815HWP2_9BILA</name>
<dbReference type="GO" id="GO:0042026">
    <property type="term" value="P:protein refolding"/>
    <property type="evidence" value="ECO:0007669"/>
    <property type="project" value="TreeGrafter"/>
</dbReference>
<gene>
    <name evidence="3" type="ORF">BYL167_LOCUS12848</name>
    <name evidence="2" type="ORF">CJN711_LOCUS19856</name>
</gene>
<dbReference type="EMBL" id="CAJNOV010009348">
    <property type="protein sequence ID" value="CAF1359497.1"/>
    <property type="molecule type" value="Genomic_DNA"/>
</dbReference>
<dbReference type="InterPro" id="IPR008978">
    <property type="entry name" value="HSP20-like_chaperone"/>
</dbReference>
<protein>
    <recommendedName>
        <fullName evidence="5">SHSP domain-containing protein</fullName>
    </recommendedName>
</protein>
<dbReference type="Gene3D" id="2.60.40.790">
    <property type="match status" value="2"/>
</dbReference>
<dbReference type="AlphaFoldDB" id="A0A815HWP2"/>
<dbReference type="PANTHER" id="PTHR45640:SF26">
    <property type="entry name" value="RE23625P"/>
    <property type="match status" value="1"/>
</dbReference>
<dbReference type="GO" id="GO:0009408">
    <property type="term" value="P:response to heat"/>
    <property type="evidence" value="ECO:0007669"/>
    <property type="project" value="TreeGrafter"/>
</dbReference>
<feature type="compositionally biased region" description="Polar residues" evidence="1">
    <location>
        <begin position="204"/>
        <end position="214"/>
    </location>
</feature>
<dbReference type="PANTHER" id="PTHR45640">
    <property type="entry name" value="HEAT SHOCK PROTEIN HSP-12.2-RELATED"/>
    <property type="match status" value="1"/>
</dbReference>
<dbReference type="Proteomes" id="UP000681967">
    <property type="component" value="Unassembled WGS sequence"/>
</dbReference>
<reference evidence="2" key="1">
    <citation type="submission" date="2021-02" db="EMBL/GenBank/DDBJ databases">
        <authorList>
            <person name="Nowell W R."/>
        </authorList>
    </citation>
    <scope>NUCLEOTIDE SEQUENCE</scope>
</reference>
<dbReference type="CDD" id="cd00298">
    <property type="entry name" value="ACD_sHsps_p23-like"/>
    <property type="match status" value="1"/>
</dbReference>
<feature type="region of interest" description="Disordered" evidence="1">
    <location>
        <begin position="199"/>
        <end position="231"/>
    </location>
</feature>
<accession>A0A815HWP2</accession>
<dbReference type="GO" id="GO:0005634">
    <property type="term" value="C:nucleus"/>
    <property type="evidence" value="ECO:0007669"/>
    <property type="project" value="TreeGrafter"/>
</dbReference>
<evidence type="ECO:0000256" key="1">
    <source>
        <dbReference type="SAM" id="MobiDB-lite"/>
    </source>
</evidence>
<evidence type="ECO:0000313" key="2">
    <source>
        <dbReference type="EMBL" id="CAF1359497.1"/>
    </source>
</evidence>
<evidence type="ECO:0008006" key="5">
    <source>
        <dbReference type="Google" id="ProtNLM"/>
    </source>
</evidence>
<dbReference type="SUPFAM" id="SSF49764">
    <property type="entry name" value="HSP20-like chaperones"/>
    <property type="match status" value="1"/>
</dbReference>
<proteinExistence type="predicted"/>
<evidence type="ECO:0000313" key="4">
    <source>
        <dbReference type="Proteomes" id="UP000663855"/>
    </source>
</evidence>
<dbReference type="GO" id="GO:0051082">
    <property type="term" value="F:unfolded protein binding"/>
    <property type="evidence" value="ECO:0007669"/>
    <property type="project" value="TreeGrafter"/>
</dbReference>
<dbReference type="Proteomes" id="UP000663855">
    <property type="component" value="Unassembled WGS sequence"/>
</dbReference>
<dbReference type="EMBL" id="CAJOBH010004321">
    <property type="protein sequence ID" value="CAF3985488.1"/>
    <property type="molecule type" value="Genomic_DNA"/>
</dbReference>
<comment type="caution">
    <text evidence="2">The sequence shown here is derived from an EMBL/GenBank/DDBJ whole genome shotgun (WGS) entry which is preliminary data.</text>
</comment>
<organism evidence="2 4">
    <name type="scientific">Rotaria magnacalcarata</name>
    <dbReference type="NCBI Taxonomy" id="392030"/>
    <lineage>
        <taxon>Eukaryota</taxon>
        <taxon>Metazoa</taxon>
        <taxon>Spiralia</taxon>
        <taxon>Gnathifera</taxon>
        <taxon>Rotifera</taxon>
        <taxon>Eurotatoria</taxon>
        <taxon>Bdelloidea</taxon>
        <taxon>Philodinida</taxon>
        <taxon>Philodinidae</taxon>
        <taxon>Rotaria</taxon>
    </lineage>
</organism>
<dbReference type="GO" id="GO:0005737">
    <property type="term" value="C:cytoplasm"/>
    <property type="evidence" value="ECO:0007669"/>
    <property type="project" value="TreeGrafter"/>
</dbReference>